<dbReference type="InterPro" id="IPR003265">
    <property type="entry name" value="HhH-GPD_domain"/>
</dbReference>
<keyword evidence="13 14" id="KW-0326">Glycosidase</keyword>
<dbReference type="Gene3D" id="1.10.340.30">
    <property type="entry name" value="Hypothetical protein, domain 2"/>
    <property type="match status" value="1"/>
</dbReference>
<dbReference type="PANTHER" id="PTHR42944">
    <property type="entry name" value="ADENINE DNA GLYCOSYLASE"/>
    <property type="match status" value="1"/>
</dbReference>
<name>A0A419W6H1_9BACT</name>
<dbReference type="InterPro" id="IPR023170">
    <property type="entry name" value="HhH_base_excis_C"/>
</dbReference>
<evidence type="ECO:0000313" key="17">
    <source>
        <dbReference type="Proteomes" id="UP000283387"/>
    </source>
</evidence>
<keyword evidence="12" id="KW-0234">DNA repair</keyword>
<evidence type="ECO:0000259" key="15">
    <source>
        <dbReference type="SMART" id="SM00478"/>
    </source>
</evidence>
<protein>
    <recommendedName>
        <fullName evidence="5 14">Adenine DNA glycosylase</fullName>
        <ecNumber evidence="4 14">3.2.2.31</ecNumber>
    </recommendedName>
</protein>
<dbReference type="GO" id="GO:0051539">
    <property type="term" value="F:4 iron, 4 sulfur cluster binding"/>
    <property type="evidence" value="ECO:0007669"/>
    <property type="project" value="UniProtKB-UniRule"/>
</dbReference>
<dbReference type="FunFam" id="1.10.340.30:FF:000002">
    <property type="entry name" value="Adenine DNA glycosylase"/>
    <property type="match status" value="1"/>
</dbReference>
<dbReference type="InterPro" id="IPR011257">
    <property type="entry name" value="DNA_glycosylase"/>
</dbReference>
<dbReference type="GO" id="GO:0035485">
    <property type="term" value="F:adenine/guanine mispair binding"/>
    <property type="evidence" value="ECO:0007669"/>
    <property type="project" value="TreeGrafter"/>
</dbReference>
<evidence type="ECO:0000256" key="3">
    <source>
        <dbReference type="ARBA" id="ARBA00008343"/>
    </source>
</evidence>
<dbReference type="Pfam" id="PF00730">
    <property type="entry name" value="HhH-GPD"/>
    <property type="match status" value="1"/>
</dbReference>
<evidence type="ECO:0000256" key="12">
    <source>
        <dbReference type="ARBA" id="ARBA00023204"/>
    </source>
</evidence>
<evidence type="ECO:0000256" key="14">
    <source>
        <dbReference type="RuleBase" id="RU365096"/>
    </source>
</evidence>
<dbReference type="InterPro" id="IPR029119">
    <property type="entry name" value="MutY_C"/>
</dbReference>
<dbReference type="Pfam" id="PF00633">
    <property type="entry name" value="HHH"/>
    <property type="match status" value="1"/>
</dbReference>
<dbReference type="RefSeq" id="WP_120272360.1">
    <property type="nucleotide sequence ID" value="NZ_RAPN01000001.1"/>
</dbReference>
<keyword evidence="17" id="KW-1185">Reference proteome</keyword>
<dbReference type="InterPro" id="IPR005760">
    <property type="entry name" value="A/G_AdeGlyc_MutY"/>
</dbReference>
<comment type="similarity">
    <text evidence="3 14">Belongs to the Nth/MutY family.</text>
</comment>
<dbReference type="GO" id="GO:0006298">
    <property type="term" value="P:mismatch repair"/>
    <property type="evidence" value="ECO:0007669"/>
    <property type="project" value="TreeGrafter"/>
</dbReference>
<sequence>MVYFEGFGQIIQQWYKQFKRHLPWRETSDPYLIWLSEIILQQTRIDQGLAYFNRFAENYPTVEKLAAASEDEVLKLWQGLGYYSRARNLHFTAKTITREFGGQFPKQYSDIIKLKGVGEYTAAAIASISYKQPYAVVDGNVYRVLSRIFGIDTPIDSTEGKKAFKQLAEDLLDRNNPGDHNQAVMEFGAIQCTPKNPNCAACPFCDRCFALQGKAIERLPVKQGKVKIRHRYFNYLVYDLEESTFLTKRTSNDIWKNLYQFPLIETAYKAEVESLHLESELPINNSIGDISEVTDWKKQVLSHQHIHYRFIHVQLKNKKNLPTDLIEVNKKDIFNFAVPKPVEKQLNYLNWF</sequence>
<keyword evidence="11" id="KW-0411">Iron-sulfur</keyword>
<organism evidence="16 17">
    <name type="scientific">Mangrovibacterium diazotrophicum</name>
    <dbReference type="NCBI Taxonomy" id="1261403"/>
    <lineage>
        <taxon>Bacteria</taxon>
        <taxon>Pseudomonadati</taxon>
        <taxon>Bacteroidota</taxon>
        <taxon>Bacteroidia</taxon>
        <taxon>Marinilabiliales</taxon>
        <taxon>Prolixibacteraceae</taxon>
        <taxon>Mangrovibacterium</taxon>
    </lineage>
</organism>
<evidence type="ECO:0000256" key="6">
    <source>
        <dbReference type="ARBA" id="ARBA00022485"/>
    </source>
</evidence>
<gene>
    <name evidence="16" type="ORF">BC643_1369</name>
</gene>
<evidence type="ECO:0000256" key="4">
    <source>
        <dbReference type="ARBA" id="ARBA00012045"/>
    </source>
</evidence>
<evidence type="ECO:0000256" key="10">
    <source>
        <dbReference type="ARBA" id="ARBA00023004"/>
    </source>
</evidence>
<keyword evidence="10 14" id="KW-0408">Iron</keyword>
<evidence type="ECO:0000313" key="16">
    <source>
        <dbReference type="EMBL" id="RKD91020.1"/>
    </source>
</evidence>
<comment type="catalytic activity">
    <reaction evidence="1 14">
        <text>Hydrolyzes free adenine bases from 7,8-dihydro-8-oxoguanine:adenine mismatched double-stranded DNA, leaving an apurinic site.</text>
        <dbReference type="EC" id="3.2.2.31"/>
    </reaction>
</comment>
<dbReference type="CDD" id="cd03431">
    <property type="entry name" value="NUDIX_DNA_Glycosylase_C-MutY"/>
    <property type="match status" value="1"/>
</dbReference>
<comment type="caution">
    <text evidence="16">The sequence shown here is derived from an EMBL/GenBank/DDBJ whole genome shotgun (WGS) entry which is preliminary data.</text>
</comment>
<dbReference type="OrthoDB" id="9802365at2"/>
<dbReference type="InterPro" id="IPR015797">
    <property type="entry name" value="NUDIX_hydrolase-like_dom_sf"/>
</dbReference>
<comment type="cofactor">
    <cofactor evidence="14">
        <name>[4Fe-4S] cluster</name>
        <dbReference type="ChEBI" id="CHEBI:49883"/>
    </cofactor>
    <text evidence="14">Binds 1 [4Fe-4S] cluster.</text>
</comment>
<accession>A0A419W6H1</accession>
<dbReference type="GO" id="GO:0046872">
    <property type="term" value="F:metal ion binding"/>
    <property type="evidence" value="ECO:0007669"/>
    <property type="project" value="UniProtKB-UniRule"/>
</dbReference>
<evidence type="ECO:0000256" key="2">
    <source>
        <dbReference type="ARBA" id="ARBA00002933"/>
    </source>
</evidence>
<dbReference type="EC" id="3.2.2.31" evidence="4 14"/>
<dbReference type="SUPFAM" id="SSF55811">
    <property type="entry name" value="Nudix"/>
    <property type="match status" value="1"/>
</dbReference>
<evidence type="ECO:0000256" key="7">
    <source>
        <dbReference type="ARBA" id="ARBA00022723"/>
    </source>
</evidence>
<feature type="domain" description="HhH-GPD" evidence="15">
    <location>
        <begin position="39"/>
        <end position="190"/>
    </location>
</feature>
<dbReference type="SMART" id="SM00478">
    <property type="entry name" value="ENDO3c"/>
    <property type="match status" value="1"/>
</dbReference>
<dbReference type="GO" id="GO:0032357">
    <property type="term" value="F:oxidized purine DNA binding"/>
    <property type="evidence" value="ECO:0007669"/>
    <property type="project" value="TreeGrafter"/>
</dbReference>
<proteinExistence type="inferred from homology"/>
<keyword evidence="7" id="KW-0479">Metal-binding</keyword>
<dbReference type="NCBIfam" id="TIGR01084">
    <property type="entry name" value="mutY"/>
    <property type="match status" value="1"/>
</dbReference>
<dbReference type="GO" id="GO:0006284">
    <property type="term" value="P:base-excision repair"/>
    <property type="evidence" value="ECO:0007669"/>
    <property type="project" value="UniProtKB-UniRule"/>
</dbReference>
<dbReference type="InterPro" id="IPR000445">
    <property type="entry name" value="HhH_motif"/>
</dbReference>
<evidence type="ECO:0000256" key="8">
    <source>
        <dbReference type="ARBA" id="ARBA00022763"/>
    </source>
</evidence>
<keyword evidence="6" id="KW-0004">4Fe-4S</keyword>
<evidence type="ECO:0000256" key="5">
    <source>
        <dbReference type="ARBA" id="ARBA00022023"/>
    </source>
</evidence>
<dbReference type="Gene3D" id="3.90.79.10">
    <property type="entry name" value="Nucleoside Triphosphate Pyrophosphohydrolase"/>
    <property type="match status" value="1"/>
</dbReference>
<reference evidence="16 17" key="1">
    <citation type="submission" date="2018-09" db="EMBL/GenBank/DDBJ databases">
        <title>Genomic Encyclopedia of Archaeal and Bacterial Type Strains, Phase II (KMG-II): from individual species to whole genera.</title>
        <authorList>
            <person name="Goeker M."/>
        </authorList>
    </citation>
    <scope>NUCLEOTIDE SEQUENCE [LARGE SCALE GENOMIC DNA]</scope>
    <source>
        <strain evidence="16 17">DSM 27148</strain>
    </source>
</reference>
<dbReference type="CDD" id="cd00056">
    <property type="entry name" value="ENDO3c"/>
    <property type="match status" value="1"/>
</dbReference>
<keyword evidence="9" id="KW-0378">Hydrolase</keyword>
<dbReference type="SUPFAM" id="SSF48150">
    <property type="entry name" value="DNA-glycosylase"/>
    <property type="match status" value="1"/>
</dbReference>
<dbReference type="Proteomes" id="UP000283387">
    <property type="component" value="Unassembled WGS sequence"/>
</dbReference>
<dbReference type="GO" id="GO:0000701">
    <property type="term" value="F:purine-specific mismatch base pair DNA N-glycosylase activity"/>
    <property type="evidence" value="ECO:0007669"/>
    <property type="project" value="UniProtKB-EC"/>
</dbReference>
<keyword evidence="8 14" id="KW-0227">DNA damage</keyword>
<evidence type="ECO:0000256" key="11">
    <source>
        <dbReference type="ARBA" id="ARBA00023014"/>
    </source>
</evidence>
<comment type="function">
    <text evidence="2">Adenine glycosylase active on G-A mispairs. MutY also corrects error-prone DNA synthesis past GO lesions which are due to the oxidatively damaged form of guanine: 7,8-dihydro-8-oxoguanine (8-oxo-dGTP).</text>
</comment>
<dbReference type="PANTHER" id="PTHR42944:SF1">
    <property type="entry name" value="ADENINE DNA GLYCOSYLASE"/>
    <property type="match status" value="1"/>
</dbReference>
<evidence type="ECO:0000256" key="9">
    <source>
        <dbReference type="ARBA" id="ARBA00022801"/>
    </source>
</evidence>
<dbReference type="Pfam" id="PF14815">
    <property type="entry name" value="NUDIX_4"/>
    <property type="match status" value="1"/>
</dbReference>
<dbReference type="AlphaFoldDB" id="A0A419W6H1"/>
<evidence type="ECO:0000256" key="1">
    <source>
        <dbReference type="ARBA" id="ARBA00000843"/>
    </source>
</evidence>
<dbReference type="EMBL" id="RAPN01000001">
    <property type="protein sequence ID" value="RKD91020.1"/>
    <property type="molecule type" value="Genomic_DNA"/>
</dbReference>
<dbReference type="InterPro" id="IPR044298">
    <property type="entry name" value="MIG/MutY"/>
</dbReference>
<dbReference type="Gene3D" id="1.10.1670.10">
    <property type="entry name" value="Helix-hairpin-Helix base-excision DNA repair enzymes (C-terminal)"/>
    <property type="match status" value="1"/>
</dbReference>
<dbReference type="GO" id="GO:0034039">
    <property type="term" value="F:8-oxo-7,8-dihydroguanine DNA N-glycosylase activity"/>
    <property type="evidence" value="ECO:0007669"/>
    <property type="project" value="TreeGrafter"/>
</dbReference>
<evidence type="ECO:0000256" key="13">
    <source>
        <dbReference type="ARBA" id="ARBA00023295"/>
    </source>
</evidence>